<protein>
    <submittedName>
        <fullName evidence="2">Sugar nucleotide-binding protein</fullName>
    </submittedName>
</protein>
<evidence type="ECO:0000313" key="3">
    <source>
        <dbReference type="Proteomes" id="UP001609186"/>
    </source>
</evidence>
<name>A0ABW7L607_9BURK</name>
<dbReference type="Proteomes" id="UP001609186">
    <property type="component" value="Unassembled WGS sequence"/>
</dbReference>
<gene>
    <name evidence="2" type="ORF">ACGTRS_17465</name>
</gene>
<reference evidence="2 3" key="1">
    <citation type="submission" date="2024-10" db="EMBL/GenBank/DDBJ databases">
        <title>Burkholderia semiarida in Mexico.</title>
        <authorList>
            <person name="Estrada P."/>
        </authorList>
    </citation>
    <scope>NUCLEOTIDE SEQUENCE [LARGE SCALE GENOMIC DNA]</scope>
    <source>
        <strain evidence="2 3">CLM7-1</strain>
    </source>
</reference>
<proteinExistence type="predicted"/>
<comment type="caution">
    <text evidence="2">The sequence shown here is derived from an EMBL/GenBank/DDBJ whole genome shotgun (WGS) entry which is preliminary data.</text>
</comment>
<dbReference type="SUPFAM" id="SSF51735">
    <property type="entry name" value="NAD(P)-binding Rossmann-fold domains"/>
    <property type="match status" value="1"/>
</dbReference>
<evidence type="ECO:0000259" key="1">
    <source>
        <dbReference type="Pfam" id="PF04321"/>
    </source>
</evidence>
<dbReference type="RefSeq" id="WP_395129836.1">
    <property type="nucleotide sequence ID" value="NZ_JBIMPM010000019.1"/>
</dbReference>
<dbReference type="PANTHER" id="PTHR43238:SF1">
    <property type="entry name" value="GDP-L-FUCOSE SYNTHASE"/>
    <property type="match status" value="1"/>
</dbReference>
<dbReference type="InterPro" id="IPR036291">
    <property type="entry name" value="NAD(P)-bd_dom_sf"/>
</dbReference>
<organism evidence="2 3">
    <name type="scientific">Burkholderia semiarida</name>
    <dbReference type="NCBI Taxonomy" id="2843303"/>
    <lineage>
        <taxon>Bacteria</taxon>
        <taxon>Pseudomonadati</taxon>
        <taxon>Pseudomonadota</taxon>
        <taxon>Betaproteobacteria</taxon>
        <taxon>Burkholderiales</taxon>
        <taxon>Burkholderiaceae</taxon>
        <taxon>Burkholderia</taxon>
        <taxon>Burkholderia cepacia complex</taxon>
    </lineage>
</organism>
<keyword evidence="3" id="KW-1185">Reference proteome</keyword>
<dbReference type="Pfam" id="PF04321">
    <property type="entry name" value="RmlD_sub_bind"/>
    <property type="match status" value="1"/>
</dbReference>
<evidence type="ECO:0000313" key="2">
    <source>
        <dbReference type="EMBL" id="MFH5253010.1"/>
    </source>
</evidence>
<feature type="domain" description="RmlD-like substrate binding" evidence="1">
    <location>
        <begin position="7"/>
        <end position="66"/>
    </location>
</feature>
<accession>A0ABW7L607</accession>
<dbReference type="EMBL" id="JBIMPM010000019">
    <property type="protein sequence ID" value="MFH5253010.1"/>
    <property type="molecule type" value="Genomic_DNA"/>
</dbReference>
<dbReference type="PANTHER" id="PTHR43238">
    <property type="entry name" value="GDP-L-FUCOSE SYNTHASE"/>
    <property type="match status" value="1"/>
</dbReference>
<dbReference type="InterPro" id="IPR029903">
    <property type="entry name" value="RmlD-like-bd"/>
</dbReference>
<dbReference type="Gene3D" id="3.40.50.720">
    <property type="entry name" value="NAD(P)-binding Rossmann-like Domain"/>
    <property type="match status" value="1"/>
</dbReference>
<sequence length="91" mass="9965">MAESEERVLITGAGGVIGHALRQELADSGYSNVVAITSSDVDLRDQNATEAMFNELRPTIVFHMAARVYGIIFGQRSDQHQRSRGCASDRL</sequence>